<comment type="caution">
    <text evidence="8">The sequence shown here is derived from an EMBL/GenBank/DDBJ whole genome shotgun (WGS) entry which is preliminary data.</text>
</comment>
<dbReference type="GO" id="GO:0005886">
    <property type="term" value="C:plasma membrane"/>
    <property type="evidence" value="ECO:0007669"/>
    <property type="project" value="UniProtKB-SubCell"/>
</dbReference>
<dbReference type="InterPro" id="IPR036259">
    <property type="entry name" value="MFS_trans_sf"/>
</dbReference>
<feature type="transmembrane region" description="Helical" evidence="6">
    <location>
        <begin position="203"/>
        <end position="229"/>
    </location>
</feature>
<proteinExistence type="predicted"/>
<keyword evidence="4 6" id="KW-1133">Transmembrane helix</keyword>
<name>A0A850R9V1_9LACO</name>
<protein>
    <submittedName>
        <fullName evidence="8">MFS transporter</fullName>
    </submittedName>
</protein>
<keyword evidence="3 6" id="KW-0812">Transmembrane</keyword>
<feature type="transmembrane region" description="Helical" evidence="6">
    <location>
        <begin position="235"/>
        <end position="253"/>
    </location>
</feature>
<feature type="transmembrane region" description="Helical" evidence="6">
    <location>
        <begin position="44"/>
        <end position="63"/>
    </location>
</feature>
<dbReference type="PROSITE" id="PS50850">
    <property type="entry name" value="MFS"/>
    <property type="match status" value="1"/>
</dbReference>
<dbReference type="GO" id="GO:0022857">
    <property type="term" value="F:transmembrane transporter activity"/>
    <property type="evidence" value="ECO:0007669"/>
    <property type="project" value="InterPro"/>
</dbReference>
<evidence type="ECO:0000256" key="1">
    <source>
        <dbReference type="ARBA" id="ARBA00004651"/>
    </source>
</evidence>
<feature type="transmembrane region" description="Helical" evidence="6">
    <location>
        <begin position="98"/>
        <end position="120"/>
    </location>
</feature>
<feature type="domain" description="Major facilitator superfamily (MFS) profile" evidence="7">
    <location>
        <begin position="5"/>
        <end position="392"/>
    </location>
</feature>
<dbReference type="Gene3D" id="1.20.1250.20">
    <property type="entry name" value="MFS general substrate transporter like domains"/>
    <property type="match status" value="1"/>
</dbReference>
<comment type="subcellular location">
    <subcellularLocation>
        <location evidence="1">Cell membrane</location>
        <topology evidence="1">Multi-pass membrane protein</topology>
    </subcellularLocation>
</comment>
<feature type="transmembrane region" description="Helical" evidence="6">
    <location>
        <begin position="159"/>
        <end position="182"/>
    </location>
</feature>
<keyword evidence="5 6" id="KW-0472">Membrane</keyword>
<dbReference type="InterPro" id="IPR052524">
    <property type="entry name" value="MFS_Cyanate_Porter"/>
</dbReference>
<dbReference type="InterPro" id="IPR020846">
    <property type="entry name" value="MFS_dom"/>
</dbReference>
<feature type="transmembrane region" description="Helical" evidence="6">
    <location>
        <begin position="75"/>
        <end position="92"/>
    </location>
</feature>
<evidence type="ECO:0000256" key="5">
    <source>
        <dbReference type="ARBA" id="ARBA00023136"/>
    </source>
</evidence>
<feature type="transmembrane region" description="Helical" evidence="6">
    <location>
        <begin position="336"/>
        <end position="359"/>
    </location>
</feature>
<sequence length="397" mass="42077">MKKSNYYWLAAGIVLIAANLRLPITMIPPLLPWFKTNLGFPTSLSGVLTTIPLLIFALLSPLVARWGVRRGNVPVLLAALAVMTIGGFLRIIPSSAVLIGGTILVGIGIAGGNVLLPAVIQEYFPLKTAVLTSLYTTTMGVVAALGTGVAAPLAQGTNLALSMGTLTCITLLAFLVWLGAFLKTPRKRPQPPLKSSSKTEKSSSLWGQPLTWMIAFYFGSQSLLYYSLLTWLPSYWLQAGFSAGLTGILATVFQLSGMPLSLITPLIARTKAGMYGIVLFVGASFVVGLACLVSFQQNFAVNLILAFLMGSAPAAAFALAIVFFQRKTVNITETVQMSGIAQSCGYLLAAVGPTLTGLVKGCTNSWGLIFGAYVVLAFLEALIGFLIIGHRPLKIRA</sequence>
<dbReference type="AlphaFoldDB" id="A0A850R9V1"/>
<dbReference type="PANTHER" id="PTHR23523:SF2">
    <property type="entry name" value="2-NITROIMIDAZOLE TRANSPORTER"/>
    <property type="match status" value="1"/>
</dbReference>
<evidence type="ECO:0000256" key="3">
    <source>
        <dbReference type="ARBA" id="ARBA00022692"/>
    </source>
</evidence>
<dbReference type="Proteomes" id="UP000563523">
    <property type="component" value="Unassembled WGS sequence"/>
</dbReference>
<evidence type="ECO:0000313" key="8">
    <source>
        <dbReference type="EMBL" id="NVY96166.1"/>
    </source>
</evidence>
<dbReference type="SUPFAM" id="SSF103473">
    <property type="entry name" value="MFS general substrate transporter"/>
    <property type="match status" value="1"/>
</dbReference>
<evidence type="ECO:0000256" key="2">
    <source>
        <dbReference type="ARBA" id="ARBA00022448"/>
    </source>
</evidence>
<dbReference type="RefSeq" id="WP_176942323.1">
    <property type="nucleotide sequence ID" value="NZ_JABZEC010000002.1"/>
</dbReference>
<gene>
    <name evidence="8" type="ORF">HU830_03110</name>
</gene>
<keyword evidence="9" id="KW-1185">Reference proteome</keyword>
<feature type="transmembrane region" description="Helical" evidence="6">
    <location>
        <begin position="132"/>
        <end position="153"/>
    </location>
</feature>
<dbReference type="InterPro" id="IPR011701">
    <property type="entry name" value="MFS"/>
</dbReference>
<accession>A0A850R9V1</accession>
<feature type="transmembrane region" description="Helical" evidence="6">
    <location>
        <begin position="274"/>
        <end position="295"/>
    </location>
</feature>
<evidence type="ECO:0000256" key="6">
    <source>
        <dbReference type="SAM" id="Phobius"/>
    </source>
</evidence>
<feature type="transmembrane region" description="Helical" evidence="6">
    <location>
        <begin position="301"/>
        <end position="324"/>
    </location>
</feature>
<organism evidence="8 9">
    <name type="scientific">Bombilactobacillus apium</name>
    <dbReference type="NCBI Taxonomy" id="2675299"/>
    <lineage>
        <taxon>Bacteria</taxon>
        <taxon>Bacillati</taxon>
        <taxon>Bacillota</taxon>
        <taxon>Bacilli</taxon>
        <taxon>Lactobacillales</taxon>
        <taxon>Lactobacillaceae</taxon>
        <taxon>Bombilactobacillus</taxon>
    </lineage>
</organism>
<dbReference type="PANTHER" id="PTHR23523">
    <property type="match status" value="1"/>
</dbReference>
<evidence type="ECO:0000259" key="7">
    <source>
        <dbReference type="PROSITE" id="PS50850"/>
    </source>
</evidence>
<evidence type="ECO:0000256" key="4">
    <source>
        <dbReference type="ARBA" id="ARBA00022989"/>
    </source>
</evidence>
<feature type="transmembrane region" description="Helical" evidence="6">
    <location>
        <begin position="365"/>
        <end position="388"/>
    </location>
</feature>
<evidence type="ECO:0000313" key="9">
    <source>
        <dbReference type="Proteomes" id="UP000563523"/>
    </source>
</evidence>
<dbReference type="EMBL" id="JABZEC010000002">
    <property type="protein sequence ID" value="NVY96166.1"/>
    <property type="molecule type" value="Genomic_DNA"/>
</dbReference>
<reference evidence="8 9" key="1">
    <citation type="submission" date="2020-06" db="EMBL/GenBank/DDBJ databases">
        <authorList>
            <person name="Kang J."/>
        </authorList>
    </citation>
    <scope>NUCLEOTIDE SEQUENCE [LARGE SCALE GENOMIC DNA]</scope>
    <source>
        <strain evidence="8 9">DCY120</strain>
    </source>
</reference>
<keyword evidence="2" id="KW-0813">Transport</keyword>
<feature type="transmembrane region" description="Helical" evidence="6">
    <location>
        <begin position="7"/>
        <end position="24"/>
    </location>
</feature>
<dbReference type="Pfam" id="PF07690">
    <property type="entry name" value="MFS_1"/>
    <property type="match status" value="1"/>
</dbReference>